<feature type="region of interest" description="Disordered" evidence="1">
    <location>
        <begin position="482"/>
        <end position="511"/>
    </location>
</feature>
<evidence type="ECO:0000313" key="3">
    <source>
        <dbReference type="Proteomes" id="UP000001307"/>
    </source>
</evidence>
<dbReference type="AlphaFoldDB" id="E4Y3Q8"/>
<dbReference type="InParanoid" id="E4Y3Q8"/>
<accession>E4Y3Q8</accession>
<gene>
    <name evidence="2" type="ORF">GSOID_T00001621001</name>
</gene>
<feature type="compositionally biased region" description="Low complexity" evidence="1">
    <location>
        <begin position="545"/>
        <end position="558"/>
    </location>
</feature>
<dbReference type="Proteomes" id="UP000001307">
    <property type="component" value="Unassembled WGS sequence"/>
</dbReference>
<evidence type="ECO:0000313" key="2">
    <source>
        <dbReference type="EMBL" id="CBY16453.1"/>
    </source>
</evidence>
<protein>
    <submittedName>
        <fullName evidence="2">Uncharacterized protein</fullName>
    </submittedName>
</protein>
<reference evidence="2" key="1">
    <citation type="journal article" date="2010" name="Science">
        <title>Plasticity of animal genome architecture unmasked by rapid evolution of a pelagic tunicate.</title>
        <authorList>
            <person name="Denoeud F."/>
            <person name="Henriet S."/>
            <person name="Mungpakdee S."/>
            <person name="Aury J.M."/>
            <person name="Da Silva C."/>
            <person name="Brinkmann H."/>
            <person name="Mikhaleva J."/>
            <person name="Olsen L.C."/>
            <person name="Jubin C."/>
            <person name="Canestro C."/>
            <person name="Bouquet J.M."/>
            <person name="Danks G."/>
            <person name="Poulain J."/>
            <person name="Campsteijn C."/>
            <person name="Adamski M."/>
            <person name="Cross I."/>
            <person name="Yadetie F."/>
            <person name="Muffato M."/>
            <person name="Louis A."/>
            <person name="Butcher S."/>
            <person name="Tsagkogeorga G."/>
            <person name="Konrad A."/>
            <person name="Singh S."/>
            <person name="Jensen M.F."/>
            <person name="Cong E.H."/>
            <person name="Eikeseth-Otteraa H."/>
            <person name="Noel B."/>
            <person name="Anthouard V."/>
            <person name="Porcel B.M."/>
            <person name="Kachouri-Lafond R."/>
            <person name="Nishino A."/>
            <person name="Ugolini M."/>
            <person name="Chourrout P."/>
            <person name="Nishida H."/>
            <person name="Aasland R."/>
            <person name="Huzurbazar S."/>
            <person name="Westhof E."/>
            <person name="Delsuc F."/>
            <person name="Lehrach H."/>
            <person name="Reinhardt R."/>
            <person name="Weissenbach J."/>
            <person name="Roy S.W."/>
            <person name="Artiguenave F."/>
            <person name="Postlethwait J.H."/>
            <person name="Manak J.R."/>
            <person name="Thompson E.M."/>
            <person name="Jaillon O."/>
            <person name="Du Pasquier L."/>
            <person name="Boudinot P."/>
            <person name="Liberles D.A."/>
            <person name="Volff J.N."/>
            <person name="Philippe H."/>
            <person name="Lenhard B."/>
            <person name="Roest Crollius H."/>
            <person name="Wincker P."/>
            <person name="Chourrout D."/>
        </authorList>
    </citation>
    <scope>NUCLEOTIDE SEQUENCE [LARGE SCALE GENOMIC DNA]</scope>
</reference>
<sequence>YDDRECFESYRLLPIPPPIITEMPRVGSIMEFEAGPLTDEDIECNRTPFMELVERPPLHPTMGDFVTVKEGGAGMAVVFKIAESVAGARIVSEPVLLWRQGGKLESFTMDTIGELRGQATDRAASLMLKDVYTAMTNRATIKNLAGRAPAYQELEILHKLAEANPNVVVAAHFSTVGALQKAKEYWLRWAITKKLGAHSKLAITGVGSHPCEELDLPNMFYRAKDGRHVKTWRPASLGISGPLALSPTNWAEEQELDFYALFILTTNFEAGLSVENLLGTVSESLDPNVYILRDNLRSRTERGVALLAFILELNDLALLDKFEISGGQASFCPEGSVKMELPARSWHRLKGGNWSQARDFLLEAKKKQHPLRENVMPARNLIKWIRSYLPRNRRYEQSLGEAMFHAWNKYIAFPLYDDNDLVMFFEQFFGERTGEQIMRAERAYLYPIKATSERWWRSRHRPFGEWAGPNDAERYIAERDGALDRTFQPRSPSPPHSWTESEIAQQEADVAEAEAWDEEMFDAGGNYIPSEDESQAQDEAESDSSETASVTEEALSTTDGEEPEENYLPAEQAEPQAEEDDFARLEEDSFVLFPKFIVFDELRRQKVEKMEPLTLRKGRY</sequence>
<proteinExistence type="predicted"/>
<feature type="non-terminal residue" evidence="2">
    <location>
        <position position="1"/>
    </location>
</feature>
<dbReference type="EMBL" id="FN654236">
    <property type="protein sequence ID" value="CBY16453.1"/>
    <property type="molecule type" value="Genomic_DNA"/>
</dbReference>
<name>E4Y3Q8_OIKDI</name>
<evidence type="ECO:0000256" key="1">
    <source>
        <dbReference type="SAM" id="MobiDB-lite"/>
    </source>
</evidence>
<organism evidence="2">
    <name type="scientific">Oikopleura dioica</name>
    <name type="common">Tunicate</name>
    <dbReference type="NCBI Taxonomy" id="34765"/>
    <lineage>
        <taxon>Eukaryota</taxon>
        <taxon>Metazoa</taxon>
        <taxon>Chordata</taxon>
        <taxon>Tunicata</taxon>
        <taxon>Appendicularia</taxon>
        <taxon>Copelata</taxon>
        <taxon>Oikopleuridae</taxon>
        <taxon>Oikopleura</taxon>
    </lineage>
</organism>
<keyword evidence="3" id="KW-1185">Reference proteome</keyword>
<feature type="region of interest" description="Disordered" evidence="1">
    <location>
        <begin position="523"/>
        <end position="583"/>
    </location>
</feature>
<feature type="compositionally biased region" description="Acidic residues" evidence="1">
    <location>
        <begin position="530"/>
        <end position="544"/>
    </location>
</feature>